<dbReference type="GO" id="GO:0006574">
    <property type="term" value="P:L-valine catabolic process"/>
    <property type="evidence" value="ECO:0007669"/>
    <property type="project" value="TreeGrafter"/>
</dbReference>
<dbReference type="InterPro" id="IPR032259">
    <property type="entry name" value="HIBYL-CoA-H"/>
</dbReference>
<dbReference type="Pfam" id="PF16113">
    <property type="entry name" value="ECH_2"/>
    <property type="match status" value="1"/>
</dbReference>
<evidence type="ECO:0000259" key="4">
    <source>
        <dbReference type="Pfam" id="PF16113"/>
    </source>
</evidence>
<dbReference type="NCBIfam" id="NF004127">
    <property type="entry name" value="PRK05617.1"/>
    <property type="match status" value="1"/>
</dbReference>
<dbReference type="PANTHER" id="PTHR43176:SF3">
    <property type="entry name" value="3-HYDROXYISOBUTYRYL-COA HYDROLASE, MITOCHONDRIAL"/>
    <property type="match status" value="1"/>
</dbReference>
<dbReference type="EC" id="3.1.2.4" evidence="2"/>
<dbReference type="Proteomes" id="UP000053171">
    <property type="component" value="Unassembled WGS sequence"/>
</dbReference>
<evidence type="ECO:0000313" key="6">
    <source>
        <dbReference type="Proteomes" id="UP000053171"/>
    </source>
</evidence>
<dbReference type="Gene3D" id="3.90.226.10">
    <property type="entry name" value="2-enoyl-CoA Hydratase, Chain A, domain 1"/>
    <property type="match status" value="1"/>
</dbReference>
<reference evidence="5" key="1">
    <citation type="submission" date="2016-06" db="EMBL/GenBank/DDBJ databases">
        <title>Identification of putative biosynthetic pathways for the production of bioactive secondary metabolites by the marine actinomycete Kocuria kristinae RUTW2-3.</title>
        <authorList>
            <person name="Waterworth S.C."/>
            <person name="Walmsley T.A."/>
            <person name="Matongo T."/>
            <person name="Davies-Coleman M.T."/>
            <person name="Dorrington R.A."/>
        </authorList>
    </citation>
    <scope>NUCLEOTIDE SEQUENCE [LARGE SCALE GENOMIC DNA]</scope>
    <source>
        <strain evidence="5">RUTW2-3</strain>
    </source>
</reference>
<evidence type="ECO:0000256" key="1">
    <source>
        <dbReference type="ARBA" id="ARBA00001709"/>
    </source>
</evidence>
<dbReference type="GO" id="GO:0005829">
    <property type="term" value="C:cytosol"/>
    <property type="evidence" value="ECO:0007669"/>
    <property type="project" value="TreeGrafter"/>
</dbReference>
<gene>
    <name evidence="5" type="ORF">AN277_0202870</name>
</gene>
<comment type="catalytic activity">
    <reaction evidence="1">
        <text>3-hydroxy-2-methylpropanoyl-CoA + H2O = 3-hydroxy-2-methylpropanoate + CoA + H(+)</text>
        <dbReference type="Rhea" id="RHEA:20888"/>
        <dbReference type="ChEBI" id="CHEBI:11805"/>
        <dbReference type="ChEBI" id="CHEBI:15377"/>
        <dbReference type="ChEBI" id="CHEBI:15378"/>
        <dbReference type="ChEBI" id="CHEBI:57287"/>
        <dbReference type="ChEBI" id="CHEBI:57340"/>
        <dbReference type="EC" id="3.1.2.4"/>
    </reaction>
</comment>
<evidence type="ECO:0000256" key="2">
    <source>
        <dbReference type="ARBA" id="ARBA00011915"/>
    </source>
</evidence>
<dbReference type="PATRIC" id="fig|37923.10.peg.527"/>
<keyword evidence="6" id="KW-1185">Reference proteome</keyword>
<name>A0A147E458_9MICC</name>
<accession>A0A147E458</accession>
<dbReference type="EMBL" id="LJBJ02000003">
    <property type="protein sequence ID" value="OAX52559.1"/>
    <property type="molecule type" value="Genomic_DNA"/>
</dbReference>
<dbReference type="AlphaFoldDB" id="A0A147E458"/>
<dbReference type="CDD" id="cd06558">
    <property type="entry name" value="crotonase-like"/>
    <property type="match status" value="1"/>
</dbReference>
<dbReference type="RefSeq" id="WP_058731070.1">
    <property type="nucleotide sequence ID" value="NZ_CP113782.1"/>
</dbReference>
<comment type="caution">
    <text evidence="5">The sequence shown here is derived from an EMBL/GenBank/DDBJ whole genome shotgun (WGS) entry which is preliminary data.</text>
</comment>
<sequence>MSTTAPASAPETEPTVLVETRGHLGIITLNRPRAVNAMDTEMVRRTDAALDAFARDDAVRAVLLRGAGERGLCAGGDIRALHRACTEDPEQGFAFFRAEYALDLRIAEHPQPVVAFMSGLVLGGGVGVSAPAQVRVVTETTRIGMPETGIGFSPDVAGSWHLGQAPGRTGELFALTGRHGDAADALYLGLADAYVPEERLAELARALESVADPERVADVVEGFAVEPPVSGLEEARVWVDEVFAGETVEQIRDGLIRRVEQVPEDELAAQALAAIRRNSPTGMKTALEALRRAREMSIAATLDQDFRTSGHAILGHDMAEGIRAQVVDKDRNPRWEPATLEEVTREAVLGFFAPVPGQADLGLEEAPEEPAEGA</sequence>
<protein>
    <recommendedName>
        <fullName evidence="2">3-hydroxyisobutyryl-CoA hydrolase</fullName>
        <ecNumber evidence="2">3.1.2.4</ecNumber>
    </recommendedName>
</protein>
<evidence type="ECO:0000256" key="3">
    <source>
        <dbReference type="ARBA" id="ARBA00022801"/>
    </source>
</evidence>
<dbReference type="PANTHER" id="PTHR43176">
    <property type="entry name" value="3-HYDROXYISOBUTYRYL-COA HYDROLASE-RELATED"/>
    <property type="match status" value="1"/>
</dbReference>
<dbReference type="SUPFAM" id="SSF52096">
    <property type="entry name" value="ClpP/crotonase"/>
    <property type="match status" value="1"/>
</dbReference>
<proteinExistence type="predicted"/>
<dbReference type="GO" id="GO:0003860">
    <property type="term" value="F:3-hydroxyisobutyryl-CoA hydrolase activity"/>
    <property type="evidence" value="ECO:0007669"/>
    <property type="project" value="UniProtKB-EC"/>
</dbReference>
<dbReference type="InterPro" id="IPR045004">
    <property type="entry name" value="ECH_dom"/>
</dbReference>
<dbReference type="InterPro" id="IPR029045">
    <property type="entry name" value="ClpP/crotonase-like_dom_sf"/>
</dbReference>
<keyword evidence="3" id="KW-0378">Hydrolase</keyword>
<organism evidence="5 6">
    <name type="scientific">Rothia kristinae</name>
    <dbReference type="NCBI Taxonomy" id="37923"/>
    <lineage>
        <taxon>Bacteria</taxon>
        <taxon>Bacillati</taxon>
        <taxon>Actinomycetota</taxon>
        <taxon>Actinomycetes</taxon>
        <taxon>Micrococcales</taxon>
        <taxon>Micrococcaceae</taxon>
        <taxon>Rothia</taxon>
    </lineage>
</organism>
<evidence type="ECO:0000313" key="5">
    <source>
        <dbReference type="EMBL" id="OAX52559.1"/>
    </source>
</evidence>
<feature type="domain" description="Enoyl-CoA hydratase/isomerase" evidence="4">
    <location>
        <begin position="25"/>
        <end position="352"/>
    </location>
</feature>